<evidence type="ECO:0000256" key="5">
    <source>
        <dbReference type="ARBA" id="ARBA00022692"/>
    </source>
</evidence>
<dbReference type="GO" id="GO:0009279">
    <property type="term" value="C:cell outer membrane"/>
    <property type="evidence" value="ECO:0007669"/>
    <property type="project" value="UniProtKB-SubCell"/>
</dbReference>
<keyword evidence="9 11" id="KW-0472">Membrane</keyword>
<feature type="domain" description="TonB-dependent receptor-like beta-barrel" evidence="14">
    <location>
        <begin position="364"/>
        <end position="691"/>
    </location>
</feature>
<evidence type="ECO:0000256" key="1">
    <source>
        <dbReference type="ARBA" id="ARBA00004571"/>
    </source>
</evidence>
<evidence type="ECO:0000256" key="2">
    <source>
        <dbReference type="ARBA" id="ARBA00022448"/>
    </source>
</evidence>
<evidence type="ECO:0000313" key="17">
    <source>
        <dbReference type="Proteomes" id="UP000218934"/>
    </source>
</evidence>
<dbReference type="GO" id="GO:0006826">
    <property type="term" value="P:iron ion transport"/>
    <property type="evidence" value="ECO:0007669"/>
    <property type="project" value="UniProtKB-KW"/>
</dbReference>
<dbReference type="EMBL" id="NWUF01000018">
    <property type="protein sequence ID" value="PCE41126.1"/>
    <property type="molecule type" value="Genomic_DNA"/>
</dbReference>
<keyword evidence="8 12" id="KW-0798">TonB box</keyword>
<gene>
    <name evidence="16" type="ORF">COO09_16620</name>
</gene>
<evidence type="ECO:0000259" key="15">
    <source>
        <dbReference type="Pfam" id="PF07715"/>
    </source>
</evidence>
<dbReference type="PANTHER" id="PTHR32552:SF81">
    <property type="entry name" value="TONB-DEPENDENT OUTER MEMBRANE RECEPTOR"/>
    <property type="match status" value="1"/>
</dbReference>
<evidence type="ECO:0000256" key="9">
    <source>
        <dbReference type="ARBA" id="ARBA00023136"/>
    </source>
</evidence>
<evidence type="ECO:0000259" key="14">
    <source>
        <dbReference type="Pfam" id="PF00593"/>
    </source>
</evidence>
<keyword evidence="4" id="KW-0410">Iron transport</keyword>
<evidence type="ECO:0000256" key="7">
    <source>
        <dbReference type="ARBA" id="ARBA00023065"/>
    </source>
</evidence>
<proteinExistence type="inferred from homology"/>
<dbReference type="CDD" id="cd01347">
    <property type="entry name" value="ligand_gated_channel"/>
    <property type="match status" value="1"/>
</dbReference>
<keyword evidence="13" id="KW-0732">Signal</keyword>
<evidence type="ECO:0000256" key="8">
    <source>
        <dbReference type="ARBA" id="ARBA00023077"/>
    </source>
</evidence>
<keyword evidence="7" id="KW-0406">Ion transport</keyword>
<keyword evidence="2 11" id="KW-0813">Transport</keyword>
<dbReference type="Pfam" id="PF00593">
    <property type="entry name" value="TonB_dep_Rec_b-barrel"/>
    <property type="match status" value="1"/>
</dbReference>
<dbReference type="SUPFAM" id="SSF56935">
    <property type="entry name" value="Porins"/>
    <property type="match status" value="1"/>
</dbReference>
<feature type="chain" id="PRO_5012359094" evidence="13">
    <location>
        <begin position="27"/>
        <end position="725"/>
    </location>
</feature>
<keyword evidence="6" id="KW-0408">Iron</keyword>
<protein>
    <submittedName>
        <fullName evidence="16">TonB-dependent receptor</fullName>
    </submittedName>
</protein>
<keyword evidence="16" id="KW-0675">Receptor</keyword>
<sequence>MRTRTRLRGKLLVTVAVLVTAHPVLASDEEMAEGGEIIVTAQKREERLIDVPQSITAISADGLASQGVTQFRDFANAVPGLNFSTAGAGYSQISIRGVTSGVDVGQTVGIYVDDVPYGSSSVFGGASQHTLDVGLFDVDRIEVLRGPQGTLYGAAALGGVLKYVSKRPDTDSLSADIRVGLSNTRHGGTNYDGSAALNLPIAADKAAVRASAFYSRDGGYIDNVAFGKSDVNSADIYGGRLDLLLSPTERFSFRLTGFAQNIRRDGEGTVDYQFSGAPLFGPLDQFRIFNEPYRQNFRLLSGTATYDLGGAELTSISSYQKTSLGYVQDISPLYVPLFASFGLVYGGFAADTAASVKKFTQEVRLSSQGEQKLEWQVGGFYTHEKSFFTQPLLLLDTAGNPTPNVVLTSTNNSVFEEVAAFGNATWHLTDKFDLSGGLRYARNNQRYKQDGSGFLGLSAPTTKSSESVVTWMANVRYRFTDRAMAYARVATGYRPGGPNVVAVNPGTGQPFAPLSFESDSLTSYEIGFKGETAGRTFGIELSAYYIDWADMHVSVTNGGFSAIGNAAGGSKIKGGELNLRARPTRGLEITGAFALQDGELKRNEPSLGGVKGEALPNVPRFTASLLADYTLVDSPLRPTIGGTLRFVDERTASFDAAPTYLQYRLPDYVSIDLRAGVSFSAVDVQLYVRNLLDTRGQLSAFNWRGTAMPSISQPQTMGVSLRTKL</sequence>
<evidence type="ECO:0000256" key="12">
    <source>
        <dbReference type="RuleBase" id="RU003357"/>
    </source>
</evidence>
<keyword evidence="17" id="KW-1185">Reference proteome</keyword>
<evidence type="ECO:0000256" key="4">
    <source>
        <dbReference type="ARBA" id="ARBA00022496"/>
    </source>
</evidence>
<dbReference type="InterPro" id="IPR039426">
    <property type="entry name" value="TonB-dep_rcpt-like"/>
</dbReference>
<dbReference type="InterPro" id="IPR000531">
    <property type="entry name" value="Beta-barrel_TonB"/>
</dbReference>
<comment type="subcellular location">
    <subcellularLocation>
        <location evidence="1 11">Cell outer membrane</location>
        <topology evidence="1 11">Multi-pass membrane protein</topology>
    </subcellularLocation>
</comment>
<dbReference type="InterPro" id="IPR012910">
    <property type="entry name" value="Plug_dom"/>
</dbReference>
<organism evidence="16 17">
    <name type="scientific">Rhizorhabdus dicambivorans</name>
    <dbReference type="NCBI Taxonomy" id="1850238"/>
    <lineage>
        <taxon>Bacteria</taxon>
        <taxon>Pseudomonadati</taxon>
        <taxon>Pseudomonadota</taxon>
        <taxon>Alphaproteobacteria</taxon>
        <taxon>Sphingomonadales</taxon>
        <taxon>Sphingomonadaceae</taxon>
        <taxon>Rhizorhabdus</taxon>
    </lineage>
</organism>
<evidence type="ECO:0000256" key="11">
    <source>
        <dbReference type="PROSITE-ProRule" id="PRU01360"/>
    </source>
</evidence>
<dbReference type="Gene3D" id="2.40.170.20">
    <property type="entry name" value="TonB-dependent receptor, beta-barrel domain"/>
    <property type="match status" value="1"/>
</dbReference>
<feature type="signal peptide" evidence="13">
    <location>
        <begin position="1"/>
        <end position="26"/>
    </location>
</feature>
<dbReference type="Pfam" id="PF07715">
    <property type="entry name" value="Plug"/>
    <property type="match status" value="1"/>
</dbReference>
<evidence type="ECO:0000256" key="13">
    <source>
        <dbReference type="SAM" id="SignalP"/>
    </source>
</evidence>
<evidence type="ECO:0000256" key="6">
    <source>
        <dbReference type="ARBA" id="ARBA00023004"/>
    </source>
</evidence>
<comment type="caution">
    <text evidence="16">The sequence shown here is derived from an EMBL/GenBank/DDBJ whole genome shotgun (WGS) entry which is preliminary data.</text>
</comment>
<evidence type="ECO:0000256" key="3">
    <source>
        <dbReference type="ARBA" id="ARBA00022452"/>
    </source>
</evidence>
<keyword evidence="5 11" id="KW-0812">Transmembrane</keyword>
<comment type="similarity">
    <text evidence="11 12">Belongs to the TonB-dependent receptor family.</text>
</comment>
<keyword evidence="10 11" id="KW-0998">Cell outer membrane</keyword>
<dbReference type="KEGG" id="rdi:CMV14_16440"/>
<dbReference type="AlphaFoldDB" id="A0A2A4FTU9"/>
<dbReference type="PROSITE" id="PS52016">
    <property type="entry name" value="TONB_DEPENDENT_REC_3"/>
    <property type="match status" value="1"/>
</dbReference>
<accession>A0A2A4FTU9</accession>
<dbReference type="OrthoDB" id="9760333at2"/>
<dbReference type="InterPro" id="IPR036942">
    <property type="entry name" value="Beta-barrel_TonB_sf"/>
</dbReference>
<dbReference type="Proteomes" id="UP000218934">
    <property type="component" value="Unassembled WGS sequence"/>
</dbReference>
<keyword evidence="3 11" id="KW-1134">Transmembrane beta strand</keyword>
<feature type="domain" description="TonB-dependent receptor plug" evidence="15">
    <location>
        <begin position="48"/>
        <end position="160"/>
    </location>
</feature>
<reference evidence="16 17" key="1">
    <citation type="submission" date="2017-09" db="EMBL/GenBank/DDBJ databases">
        <title>The Catabolism of 3,6-Dichlorosalicylic acid is Initiated by the Cytochrome P450 Monooxygenase DsmABC in Rhizorhabdus dicambivorans Ndbn-20.</title>
        <authorList>
            <person name="Na L."/>
        </authorList>
    </citation>
    <scope>NUCLEOTIDE SEQUENCE [LARGE SCALE GENOMIC DNA]</scope>
    <source>
        <strain evidence="16 17">Ndbn-20m</strain>
    </source>
</reference>
<evidence type="ECO:0000256" key="10">
    <source>
        <dbReference type="ARBA" id="ARBA00023237"/>
    </source>
</evidence>
<name>A0A2A4FTU9_9SPHN</name>
<dbReference type="PANTHER" id="PTHR32552">
    <property type="entry name" value="FERRICHROME IRON RECEPTOR-RELATED"/>
    <property type="match status" value="1"/>
</dbReference>
<evidence type="ECO:0000313" key="16">
    <source>
        <dbReference type="EMBL" id="PCE41126.1"/>
    </source>
</evidence>